<evidence type="ECO:0000256" key="3">
    <source>
        <dbReference type="ARBA" id="ARBA00022723"/>
    </source>
</evidence>
<keyword evidence="11" id="KW-1185">Reference proteome</keyword>
<dbReference type="InterPro" id="IPR050196">
    <property type="entry name" value="Cytochrome_P450_Monoox"/>
</dbReference>
<gene>
    <name evidence="10" type="ORF">HNR73_000427</name>
</gene>
<keyword evidence="3 7" id="KW-0479">Metal-binding</keyword>
<keyword evidence="6 8" id="KW-0503">Monooxygenase</keyword>
<feature type="region of interest" description="Disordered" evidence="9">
    <location>
        <begin position="439"/>
        <end position="458"/>
    </location>
</feature>
<dbReference type="PANTHER" id="PTHR24291:SF50">
    <property type="entry name" value="BIFUNCTIONAL ALBAFLAVENONE MONOOXYGENASE_TERPENE SYNTHASE"/>
    <property type="match status" value="1"/>
</dbReference>
<comment type="similarity">
    <text evidence="1 8">Belongs to the cytochrome P450 family.</text>
</comment>
<dbReference type="AlphaFoldDB" id="A0A841FBA1"/>
<dbReference type="InterPro" id="IPR017972">
    <property type="entry name" value="Cyt_P450_CS"/>
</dbReference>
<keyword evidence="4 8" id="KW-0560">Oxidoreductase</keyword>
<comment type="cofactor">
    <cofactor evidence="7">
        <name>heme</name>
        <dbReference type="ChEBI" id="CHEBI:30413"/>
    </cofactor>
</comment>
<dbReference type="GO" id="GO:0020037">
    <property type="term" value="F:heme binding"/>
    <property type="evidence" value="ECO:0007669"/>
    <property type="project" value="InterPro"/>
</dbReference>
<dbReference type="SUPFAM" id="SSF48264">
    <property type="entry name" value="Cytochrome P450"/>
    <property type="match status" value="1"/>
</dbReference>
<comment type="caution">
    <text evidence="10">The sequence shown here is derived from an EMBL/GenBank/DDBJ whole genome shotgun (WGS) entry which is preliminary data.</text>
</comment>
<dbReference type="PRINTS" id="PR00385">
    <property type="entry name" value="P450"/>
</dbReference>
<evidence type="ECO:0000256" key="8">
    <source>
        <dbReference type="RuleBase" id="RU000461"/>
    </source>
</evidence>
<dbReference type="Gene3D" id="1.10.630.10">
    <property type="entry name" value="Cytochrome P450"/>
    <property type="match status" value="1"/>
</dbReference>
<dbReference type="InterPro" id="IPR001128">
    <property type="entry name" value="Cyt_P450"/>
</dbReference>
<dbReference type="PANTHER" id="PTHR24291">
    <property type="entry name" value="CYTOCHROME P450 FAMILY 4"/>
    <property type="match status" value="1"/>
</dbReference>
<feature type="binding site" description="axial binding residue" evidence="7">
    <location>
        <position position="407"/>
    </location>
    <ligand>
        <name>heme</name>
        <dbReference type="ChEBI" id="CHEBI:30413"/>
    </ligand>
    <ligandPart>
        <name>Fe</name>
        <dbReference type="ChEBI" id="CHEBI:18248"/>
    </ligandPart>
</feature>
<keyword evidence="2 7" id="KW-0349">Heme</keyword>
<dbReference type="InterPro" id="IPR002401">
    <property type="entry name" value="Cyt_P450_E_grp-I"/>
</dbReference>
<feature type="compositionally biased region" description="Basic and acidic residues" evidence="9">
    <location>
        <begin position="447"/>
        <end position="458"/>
    </location>
</feature>
<reference evidence="10 11" key="1">
    <citation type="submission" date="2020-08" db="EMBL/GenBank/DDBJ databases">
        <title>Genomic Encyclopedia of Type Strains, Phase IV (KMG-IV): sequencing the most valuable type-strain genomes for metagenomic binning, comparative biology and taxonomic classification.</title>
        <authorList>
            <person name="Goeker M."/>
        </authorList>
    </citation>
    <scope>NUCLEOTIDE SEQUENCE [LARGE SCALE GENOMIC DNA]</scope>
    <source>
        <strain evidence="10 11">YIM 65646</strain>
    </source>
</reference>
<dbReference type="Proteomes" id="UP000548476">
    <property type="component" value="Unassembled WGS sequence"/>
</dbReference>
<evidence type="ECO:0000256" key="7">
    <source>
        <dbReference type="PIRSR" id="PIRSR602401-1"/>
    </source>
</evidence>
<evidence type="ECO:0000313" key="11">
    <source>
        <dbReference type="Proteomes" id="UP000548476"/>
    </source>
</evidence>
<evidence type="ECO:0000256" key="9">
    <source>
        <dbReference type="SAM" id="MobiDB-lite"/>
    </source>
</evidence>
<dbReference type="InterPro" id="IPR036396">
    <property type="entry name" value="Cyt_P450_sf"/>
</dbReference>
<accession>A0A841FBA1</accession>
<dbReference type="GO" id="GO:0004497">
    <property type="term" value="F:monooxygenase activity"/>
    <property type="evidence" value="ECO:0007669"/>
    <property type="project" value="UniProtKB-KW"/>
</dbReference>
<evidence type="ECO:0000256" key="4">
    <source>
        <dbReference type="ARBA" id="ARBA00023002"/>
    </source>
</evidence>
<dbReference type="GO" id="GO:0016705">
    <property type="term" value="F:oxidoreductase activity, acting on paired donors, with incorporation or reduction of molecular oxygen"/>
    <property type="evidence" value="ECO:0007669"/>
    <property type="project" value="InterPro"/>
</dbReference>
<dbReference type="PRINTS" id="PR00463">
    <property type="entry name" value="EP450I"/>
</dbReference>
<name>A0A841FBA1_9ACTN</name>
<evidence type="ECO:0000313" key="10">
    <source>
        <dbReference type="EMBL" id="MBB6032585.1"/>
    </source>
</evidence>
<dbReference type="GO" id="GO:0005506">
    <property type="term" value="F:iron ion binding"/>
    <property type="evidence" value="ECO:0007669"/>
    <property type="project" value="InterPro"/>
</dbReference>
<evidence type="ECO:0000256" key="6">
    <source>
        <dbReference type="ARBA" id="ARBA00023033"/>
    </source>
</evidence>
<evidence type="ECO:0000256" key="1">
    <source>
        <dbReference type="ARBA" id="ARBA00010617"/>
    </source>
</evidence>
<sequence>MNAARQSTVTPPARGLSPRNLARLGNLLRARPLEAFAALRDAGPLIRYRLGGRVLYVANDPELVYQILVKHGEAIIRGTQFEKLKPLMGDGLLTTDNATHRRNRPIVNPSFHRDKINSYVAVMAEEADRRASEWHDGQTLDLQTEGRKNALTVAARCLSMTDLADRVATDVEKHFPRFLDGLNPRAMLPRWAGDHLPGNRHFVSSVAYIRETLAELVAHHEKLLADDAETAPSDLVTGLLTASNPDTGERLSAAQVSDEVVTLFVAATDTTSNTLAFAWRVLGDDPDLAARVRAEADAAFGEGPADLATVGRLELTHRVVKEVLRKYTPPWLVTRKVVADVDVDGPDGTVYRLPAGAELVFSPWAIHRNPAVYPDPERFDPDRWLPERAKSIPRHSWLPFGAGRRKCIGEAFAELEVTMTLAVWARRWLVEPTAKKPVRPVPSATLRPDDARAVVRSR</sequence>
<protein>
    <submittedName>
        <fullName evidence="10">Cytochrome P450</fullName>
    </submittedName>
</protein>
<evidence type="ECO:0000256" key="5">
    <source>
        <dbReference type="ARBA" id="ARBA00023004"/>
    </source>
</evidence>
<dbReference type="Pfam" id="PF00067">
    <property type="entry name" value="p450"/>
    <property type="match status" value="1"/>
</dbReference>
<dbReference type="EMBL" id="JACHGT010000001">
    <property type="protein sequence ID" value="MBB6032585.1"/>
    <property type="molecule type" value="Genomic_DNA"/>
</dbReference>
<organism evidence="10 11">
    <name type="scientific">Phytomonospora endophytica</name>
    <dbReference type="NCBI Taxonomy" id="714109"/>
    <lineage>
        <taxon>Bacteria</taxon>
        <taxon>Bacillati</taxon>
        <taxon>Actinomycetota</taxon>
        <taxon>Actinomycetes</taxon>
        <taxon>Micromonosporales</taxon>
        <taxon>Micromonosporaceae</taxon>
        <taxon>Phytomonospora</taxon>
    </lineage>
</organism>
<proteinExistence type="inferred from homology"/>
<keyword evidence="5 7" id="KW-0408">Iron</keyword>
<evidence type="ECO:0000256" key="2">
    <source>
        <dbReference type="ARBA" id="ARBA00022617"/>
    </source>
</evidence>
<dbReference type="PROSITE" id="PS00086">
    <property type="entry name" value="CYTOCHROME_P450"/>
    <property type="match status" value="1"/>
</dbReference>
<dbReference type="RefSeq" id="WP_184785479.1">
    <property type="nucleotide sequence ID" value="NZ_BONT01000039.1"/>
</dbReference>